<comment type="caution">
    <text evidence="3">The sequence shown here is derived from an EMBL/GenBank/DDBJ whole genome shotgun (WGS) entry which is preliminary data.</text>
</comment>
<dbReference type="EMBL" id="PDXD01000006">
    <property type="protein sequence ID" value="RYN79114.1"/>
    <property type="molecule type" value="Genomic_DNA"/>
</dbReference>
<feature type="transmembrane region" description="Helical" evidence="1">
    <location>
        <begin position="56"/>
        <end position="76"/>
    </location>
</feature>
<feature type="transmembrane region" description="Helical" evidence="1">
    <location>
        <begin position="121"/>
        <end position="145"/>
    </location>
</feature>
<dbReference type="Pfam" id="PF24802">
    <property type="entry name" value="DUF7703"/>
    <property type="match status" value="1"/>
</dbReference>
<keyword evidence="1" id="KW-1133">Transmembrane helix</keyword>
<reference evidence="4" key="1">
    <citation type="journal article" date="2019" name="bioRxiv">
        <title>Genomics, evolutionary history and diagnostics of the Alternaria alternata species group including apple and Asian pear pathotypes.</title>
        <authorList>
            <person name="Armitage A.D."/>
            <person name="Cockerton H.M."/>
            <person name="Sreenivasaprasad S."/>
            <person name="Woodhall J.W."/>
            <person name="Lane C.R."/>
            <person name="Harrison R.J."/>
            <person name="Clarkson J.P."/>
        </authorList>
    </citation>
    <scope>NUCLEOTIDE SEQUENCE [LARGE SCALE GENOMIC DNA]</scope>
    <source>
        <strain evidence="4">FERA 1177</strain>
    </source>
</reference>
<dbReference type="VEuPathDB" id="FungiDB:CC77DRAFT_937456"/>
<proteinExistence type="predicted"/>
<dbReference type="AlphaFoldDB" id="A0A4Q4NNK2"/>
<accession>A0A4Q4NNK2</accession>
<evidence type="ECO:0000313" key="3">
    <source>
        <dbReference type="EMBL" id="RYN79114.1"/>
    </source>
</evidence>
<dbReference type="Proteomes" id="UP000291422">
    <property type="component" value="Unassembled WGS sequence"/>
</dbReference>
<dbReference type="PANTHER" id="PTHR37013">
    <property type="entry name" value="INTEGRAL MEMBRANE PROTEIN (AFU_ORTHOLOGUE AFUA_1G05950)-RELATED"/>
    <property type="match status" value="1"/>
</dbReference>
<evidence type="ECO:0000313" key="4">
    <source>
        <dbReference type="Proteomes" id="UP000291422"/>
    </source>
</evidence>
<keyword evidence="1" id="KW-0472">Membrane</keyword>
<feature type="transmembrane region" description="Helical" evidence="1">
    <location>
        <begin position="204"/>
        <end position="229"/>
    </location>
</feature>
<dbReference type="InterPro" id="IPR056120">
    <property type="entry name" value="DUF7703"/>
</dbReference>
<evidence type="ECO:0000256" key="1">
    <source>
        <dbReference type="SAM" id="Phobius"/>
    </source>
</evidence>
<dbReference type="PANTHER" id="PTHR37013:SF3">
    <property type="entry name" value="INTEGRAL MEMBRANE PROTEIN (AFU_ORTHOLOGUE AFUA_1G05950)"/>
    <property type="match status" value="1"/>
</dbReference>
<feature type="domain" description="DUF7703" evidence="2">
    <location>
        <begin position="27"/>
        <end position="254"/>
    </location>
</feature>
<sequence length="345" mass="39130">MANVTGTNGITGANFDIYGANRVLPRAMTAFTAIAWYNSIELLILVFVIFRRYSGLYFWSLIVNAISIVPYATGAWMKQNNVAHNPYVYNTLLTLGWVLMVPGQSVVLYSRLYLISPNLKLLRFIFWMIVTSAICLCVPTVTLNLRQYTKHPESYTRGYMVMEKIQMTLFTVQEIFISCVYLLETRKLMRVIFDGKARKWMWQLVVMNVLLLILDIALLTTEFLDLYMIQTTFKSLVYSFKLKIEFAVLSQIVRVIQDRAQSGSSVAALPSTLVCQSCAGKPISSQISEVEDMQRNVPLEWRLSKDTTALVSPVALTVARKDDVESARCSVVSVDAMYPGRLGWL</sequence>
<organism evidence="3 4">
    <name type="scientific">Alternaria alternata</name>
    <name type="common">Alternaria rot fungus</name>
    <name type="synonym">Torula alternata</name>
    <dbReference type="NCBI Taxonomy" id="5599"/>
    <lineage>
        <taxon>Eukaryota</taxon>
        <taxon>Fungi</taxon>
        <taxon>Dikarya</taxon>
        <taxon>Ascomycota</taxon>
        <taxon>Pezizomycotina</taxon>
        <taxon>Dothideomycetes</taxon>
        <taxon>Pleosporomycetidae</taxon>
        <taxon>Pleosporales</taxon>
        <taxon>Pleosporineae</taxon>
        <taxon>Pleosporaceae</taxon>
        <taxon>Alternaria</taxon>
        <taxon>Alternaria sect. Alternaria</taxon>
        <taxon>Alternaria alternata complex</taxon>
    </lineage>
</organism>
<protein>
    <recommendedName>
        <fullName evidence="2">DUF7703 domain-containing protein</fullName>
    </recommendedName>
</protein>
<name>A0A4Q4NNK2_ALTAL</name>
<feature type="transmembrane region" description="Helical" evidence="1">
    <location>
        <begin position="28"/>
        <end position="49"/>
    </location>
</feature>
<keyword evidence="1" id="KW-0812">Transmembrane</keyword>
<gene>
    <name evidence="3" type="ORF">AA0117_g4067</name>
</gene>
<feature type="transmembrane region" description="Helical" evidence="1">
    <location>
        <begin position="165"/>
        <end position="183"/>
    </location>
</feature>
<feature type="transmembrane region" description="Helical" evidence="1">
    <location>
        <begin position="88"/>
        <end position="109"/>
    </location>
</feature>
<evidence type="ECO:0000259" key="2">
    <source>
        <dbReference type="Pfam" id="PF24802"/>
    </source>
</evidence>